<keyword evidence="2 5" id="KW-0808">Transferase</keyword>
<dbReference type="CDD" id="cd02440">
    <property type="entry name" value="AdoMet_MTases"/>
    <property type="match status" value="1"/>
</dbReference>
<dbReference type="Pfam" id="PF08241">
    <property type="entry name" value="Methyltransf_11"/>
    <property type="match status" value="1"/>
</dbReference>
<dbReference type="Gene3D" id="3.40.50.150">
    <property type="entry name" value="Vaccinia Virus protein VP39"/>
    <property type="match status" value="1"/>
</dbReference>
<evidence type="ECO:0000256" key="1">
    <source>
        <dbReference type="ARBA" id="ARBA00022603"/>
    </source>
</evidence>
<dbReference type="PANTHER" id="PTHR43464:SF19">
    <property type="entry name" value="UBIQUINONE BIOSYNTHESIS O-METHYLTRANSFERASE, MITOCHONDRIAL"/>
    <property type="match status" value="1"/>
</dbReference>
<dbReference type="Proteomes" id="UP000244911">
    <property type="component" value="Unassembled WGS sequence"/>
</dbReference>
<keyword evidence="6" id="KW-1185">Reference proteome</keyword>
<dbReference type="OrthoDB" id="8153637at2"/>
<gene>
    <name evidence="5" type="primary">bioC</name>
    <name evidence="5" type="ORF">ALP8811_02174</name>
</gene>
<dbReference type="InterPro" id="IPR029063">
    <property type="entry name" value="SAM-dependent_MTases_sf"/>
</dbReference>
<reference evidence="5 6" key="1">
    <citation type="submission" date="2018-03" db="EMBL/GenBank/DDBJ databases">
        <authorList>
            <person name="Keele B.F."/>
        </authorList>
    </citation>
    <scope>NUCLEOTIDE SEQUENCE [LARGE SCALE GENOMIC DNA]</scope>
    <source>
        <strain evidence="5 6">CECT 8811</strain>
    </source>
</reference>
<dbReference type="RefSeq" id="WP_108857105.1">
    <property type="nucleotide sequence ID" value="NZ_OMOI01000001.1"/>
</dbReference>
<evidence type="ECO:0000256" key="2">
    <source>
        <dbReference type="ARBA" id="ARBA00022679"/>
    </source>
</evidence>
<dbReference type="EC" id="2.1.1.197" evidence="5"/>
<evidence type="ECO:0000256" key="3">
    <source>
        <dbReference type="ARBA" id="ARBA00022691"/>
    </source>
</evidence>
<keyword evidence="1 5" id="KW-0489">Methyltransferase</keyword>
<dbReference type="GO" id="GO:0102130">
    <property type="term" value="F:malonyl-CoA methyltransferase activity"/>
    <property type="evidence" value="ECO:0007669"/>
    <property type="project" value="UniProtKB-EC"/>
</dbReference>
<dbReference type="EMBL" id="OMOI01000001">
    <property type="protein sequence ID" value="SPF77151.1"/>
    <property type="molecule type" value="Genomic_DNA"/>
</dbReference>
<dbReference type="AlphaFoldDB" id="A0A2R8AMA5"/>
<evidence type="ECO:0000259" key="4">
    <source>
        <dbReference type="Pfam" id="PF08241"/>
    </source>
</evidence>
<feature type="domain" description="Methyltransferase type 11" evidence="4">
    <location>
        <begin position="51"/>
        <end position="142"/>
    </location>
</feature>
<dbReference type="PANTHER" id="PTHR43464">
    <property type="entry name" value="METHYLTRANSFERASE"/>
    <property type="match status" value="1"/>
</dbReference>
<dbReference type="SUPFAM" id="SSF53335">
    <property type="entry name" value="S-adenosyl-L-methionine-dependent methyltransferases"/>
    <property type="match status" value="1"/>
</dbReference>
<dbReference type="GO" id="GO:0010420">
    <property type="term" value="F:polyprenyldihydroxybenzoate methyltransferase activity"/>
    <property type="evidence" value="ECO:0007669"/>
    <property type="project" value="TreeGrafter"/>
</dbReference>
<sequence length="242" mass="27218">MEDRNSDENGWASAAQSWIKIMDSSDHFVRQHVIDPLIDERFRALAPKTVLDVGCGEGRYCRMLRDLGGDVTGLDPVDALVDAARERDPSGSYVAGFSESLPFDDNSFDLVLCAMVLGTVNDLSAAIAQMARVVKSGGHILFVDRTSFATASHAANTPKCQDTGRNLNVVSNYLKPRQYDFQWGELQTRNWHRPLSHYMQAFLATGLTLKRFDEPRPKTGPTDAFWNYMNLPSIMTMEWRKH</sequence>
<accession>A0A2R8AMA5</accession>
<evidence type="ECO:0000313" key="6">
    <source>
        <dbReference type="Proteomes" id="UP000244911"/>
    </source>
</evidence>
<evidence type="ECO:0000313" key="5">
    <source>
        <dbReference type="EMBL" id="SPF77151.1"/>
    </source>
</evidence>
<dbReference type="InterPro" id="IPR013216">
    <property type="entry name" value="Methyltransf_11"/>
</dbReference>
<keyword evidence="3" id="KW-0949">S-adenosyl-L-methionine</keyword>
<organism evidence="5 6">
    <name type="scientific">Aliiroseovarius pelagivivens</name>
    <dbReference type="NCBI Taxonomy" id="1639690"/>
    <lineage>
        <taxon>Bacteria</taxon>
        <taxon>Pseudomonadati</taxon>
        <taxon>Pseudomonadota</taxon>
        <taxon>Alphaproteobacteria</taxon>
        <taxon>Rhodobacterales</taxon>
        <taxon>Paracoccaceae</taxon>
        <taxon>Aliiroseovarius</taxon>
    </lineage>
</organism>
<proteinExistence type="predicted"/>
<dbReference type="GO" id="GO:0032259">
    <property type="term" value="P:methylation"/>
    <property type="evidence" value="ECO:0007669"/>
    <property type="project" value="UniProtKB-KW"/>
</dbReference>
<protein>
    <submittedName>
        <fullName evidence="5">Malonyl-[acyl-carrier protein] O-methyltransferase</fullName>
        <ecNumber evidence="5">2.1.1.197</ecNumber>
    </submittedName>
</protein>
<name>A0A2R8AMA5_9RHOB</name>